<keyword evidence="3" id="KW-1003">Cell membrane</keyword>
<keyword evidence="5 7" id="KW-1133">Transmembrane helix</keyword>
<feature type="domain" description="VTT" evidence="8">
    <location>
        <begin position="68"/>
        <end position="194"/>
    </location>
</feature>
<evidence type="ECO:0000256" key="4">
    <source>
        <dbReference type="ARBA" id="ARBA00022692"/>
    </source>
</evidence>
<dbReference type="PANTHER" id="PTHR42709">
    <property type="entry name" value="ALKALINE PHOSPHATASE LIKE PROTEIN"/>
    <property type="match status" value="1"/>
</dbReference>
<dbReference type="InterPro" id="IPR032816">
    <property type="entry name" value="VTT_dom"/>
</dbReference>
<evidence type="ECO:0000256" key="5">
    <source>
        <dbReference type="ARBA" id="ARBA00022989"/>
    </source>
</evidence>
<dbReference type="AlphaFoldDB" id="A0A934K767"/>
<organism evidence="9 10">
    <name type="scientific">Candidatus Nephthysia bennettiae</name>
    <dbReference type="NCBI Taxonomy" id="3127016"/>
    <lineage>
        <taxon>Bacteria</taxon>
        <taxon>Bacillati</taxon>
        <taxon>Candidatus Dormiibacterota</taxon>
        <taxon>Candidatus Dormibacteria</taxon>
        <taxon>Candidatus Dormibacterales</taxon>
        <taxon>Candidatus Dormibacteraceae</taxon>
        <taxon>Candidatus Nephthysia</taxon>
    </lineage>
</organism>
<dbReference type="RefSeq" id="WP_338200143.1">
    <property type="nucleotide sequence ID" value="NZ_JAEKNR010000073.1"/>
</dbReference>
<evidence type="ECO:0000256" key="2">
    <source>
        <dbReference type="ARBA" id="ARBA00010792"/>
    </source>
</evidence>
<evidence type="ECO:0000256" key="7">
    <source>
        <dbReference type="SAM" id="Phobius"/>
    </source>
</evidence>
<dbReference type="GO" id="GO:0005886">
    <property type="term" value="C:plasma membrane"/>
    <property type="evidence" value="ECO:0007669"/>
    <property type="project" value="UniProtKB-SubCell"/>
</dbReference>
<dbReference type="Pfam" id="PF09335">
    <property type="entry name" value="VTT_dom"/>
    <property type="match status" value="1"/>
</dbReference>
<evidence type="ECO:0000256" key="6">
    <source>
        <dbReference type="ARBA" id="ARBA00023136"/>
    </source>
</evidence>
<feature type="transmembrane region" description="Helical" evidence="7">
    <location>
        <begin position="174"/>
        <end position="194"/>
    </location>
</feature>
<dbReference type="EMBL" id="JAEKNR010000073">
    <property type="protein sequence ID" value="MBJ7597706.1"/>
    <property type="molecule type" value="Genomic_DNA"/>
</dbReference>
<evidence type="ECO:0000256" key="3">
    <source>
        <dbReference type="ARBA" id="ARBA00022475"/>
    </source>
</evidence>
<accession>A0A934K767</accession>
<feature type="transmembrane region" description="Helical" evidence="7">
    <location>
        <begin position="206"/>
        <end position="227"/>
    </location>
</feature>
<protein>
    <submittedName>
        <fullName evidence="9">VTT domain-containing protein</fullName>
    </submittedName>
</protein>
<feature type="transmembrane region" description="Helical" evidence="7">
    <location>
        <begin position="88"/>
        <end position="108"/>
    </location>
</feature>
<keyword evidence="10" id="KW-1185">Reference proteome</keyword>
<evidence type="ECO:0000313" key="10">
    <source>
        <dbReference type="Proteomes" id="UP000612893"/>
    </source>
</evidence>
<evidence type="ECO:0000313" key="9">
    <source>
        <dbReference type="EMBL" id="MBJ7597706.1"/>
    </source>
</evidence>
<keyword evidence="4 7" id="KW-0812">Transmembrane</keyword>
<dbReference type="InterPro" id="IPR051311">
    <property type="entry name" value="DedA_domain"/>
</dbReference>
<dbReference type="Proteomes" id="UP000612893">
    <property type="component" value="Unassembled WGS sequence"/>
</dbReference>
<comment type="similarity">
    <text evidence="2">Belongs to the DedA family.</text>
</comment>
<evidence type="ECO:0000259" key="8">
    <source>
        <dbReference type="Pfam" id="PF09335"/>
    </source>
</evidence>
<dbReference type="PANTHER" id="PTHR42709:SF6">
    <property type="entry name" value="UNDECAPRENYL PHOSPHATE TRANSPORTER A"/>
    <property type="match status" value="1"/>
</dbReference>
<keyword evidence="6 7" id="KW-0472">Membrane</keyword>
<proteinExistence type="inferred from homology"/>
<gene>
    <name evidence="9" type="ORF">JF922_06435</name>
</gene>
<sequence>MKRPVYLALPPLALAVGLSVVAVSLFGGHLAEAGGTLGQLARSFIGRFGPATSLVLLYLEESGIPLPVPGDVYVAYLGHIAGSPLRWVAAWIGIVLAVVGGASNLFLVSRRWGRRLAHGRLGAAVHLTPERLGTAERWFDRWGALAIIFGRHVPGFRIPITVGVGIFGVPYRKFVACVAISTGTWAAIWLWLGAHFGARIGHFMGVHRWTFVVAGLVILAIVASALIRVVRAGSPRPVEEA</sequence>
<comment type="caution">
    <text evidence="9">The sequence shown here is derived from an EMBL/GenBank/DDBJ whole genome shotgun (WGS) entry which is preliminary data.</text>
</comment>
<comment type="subcellular location">
    <subcellularLocation>
        <location evidence="1">Cell membrane</location>
        <topology evidence="1">Multi-pass membrane protein</topology>
    </subcellularLocation>
</comment>
<evidence type="ECO:0000256" key="1">
    <source>
        <dbReference type="ARBA" id="ARBA00004651"/>
    </source>
</evidence>
<reference evidence="9" key="1">
    <citation type="submission" date="2020-10" db="EMBL/GenBank/DDBJ databases">
        <title>Ca. Dormibacterota MAGs.</title>
        <authorList>
            <person name="Montgomery K."/>
        </authorList>
    </citation>
    <scope>NUCLEOTIDE SEQUENCE [LARGE SCALE GENOMIC DNA]</scope>
    <source>
        <strain evidence="9">SC8812_S17_10</strain>
    </source>
</reference>
<name>A0A934K767_9BACT</name>